<accession>X1MQW2</accession>
<reference evidence="1" key="1">
    <citation type="journal article" date="2014" name="Front. Microbiol.">
        <title>High frequency of phylogenetically diverse reductive dehalogenase-homologous genes in deep subseafloor sedimentary metagenomes.</title>
        <authorList>
            <person name="Kawai M."/>
            <person name="Futagami T."/>
            <person name="Toyoda A."/>
            <person name="Takaki Y."/>
            <person name="Nishi S."/>
            <person name="Hori S."/>
            <person name="Arai W."/>
            <person name="Tsubouchi T."/>
            <person name="Morono Y."/>
            <person name="Uchiyama I."/>
            <person name="Ito T."/>
            <person name="Fujiyama A."/>
            <person name="Inagaki F."/>
            <person name="Takami H."/>
        </authorList>
    </citation>
    <scope>NUCLEOTIDE SEQUENCE</scope>
    <source>
        <strain evidence="1">Expedition CK06-06</strain>
    </source>
</reference>
<gene>
    <name evidence="1" type="ORF">S06H3_41821</name>
</gene>
<protein>
    <submittedName>
        <fullName evidence="1">Uncharacterized protein</fullName>
    </submittedName>
</protein>
<proteinExistence type="predicted"/>
<dbReference type="AlphaFoldDB" id="X1MQW2"/>
<organism evidence="1">
    <name type="scientific">marine sediment metagenome</name>
    <dbReference type="NCBI Taxonomy" id="412755"/>
    <lineage>
        <taxon>unclassified sequences</taxon>
        <taxon>metagenomes</taxon>
        <taxon>ecological metagenomes</taxon>
    </lineage>
</organism>
<comment type="caution">
    <text evidence="1">The sequence shown here is derived from an EMBL/GenBank/DDBJ whole genome shotgun (WGS) entry which is preliminary data.</text>
</comment>
<dbReference type="EMBL" id="BARV01025812">
    <property type="protein sequence ID" value="GAI34022.1"/>
    <property type="molecule type" value="Genomic_DNA"/>
</dbReference>
<sequence>GNLGIKGLGVGSILLAAAKYLVRSKAPQVGAYTTAVSNVGAGLVGKMVFGTGSSLIQFGAVDGLSELIYDIATPGGAYDLPGIKTGGSVRWNY</sequence>
<name>X1MQW2_9ZZZZ</name>
<evidence type="ECO:0000313" key="1">
    <source>
        <dbReference type="EMBL" id="GAI34022.1"/>
    </source>
</evidence>
<feature type="non-terminal residue" evidence="1">
    <location>
        <position position="1"/>
    </location>
</feature>